<keyword evidence="2" id="KW-1185">Reference proteome</keyword>
<dbReference type="RefSeq" id="WP_230574221.1">
    <property type="nucleotide sequence ID" value="NZ_CAKJTI010000004.1"/>
</dbReference>
<organism evidence="1 2">
    <name type="scientific">Bacillus rhizoplanae</name>
    <dbReference type="NCBI Taxonomy" id="2880966"/>
    <lineage>
        <taxon>Bacteria</taxon>
        <taxon>Bacillati</taxon>
        <taxon>Bacillota</taxon>
        <taxon>Bacilli</taxon>
        <taxon>Bacillales</taxon>
        <taxon>Bacillaceae</taxon>
        <taxon>Bacillus</taxon>
    </lineage>
</organism>
<accession>A0ABM8Y8D5</accession>
<gene>
    <name evidence="1" type="ORF">BACCIP111899_01164</name>
</gene>
<sequence>MEMINKILSDFAKVNAGQQVSNYYELILLSENKQEGIYELAEKATHATNNDTIELIQLKEWEKDFLICQYPDGEAVWFGTIPHGYDLNGLTSKEYIIEQLLNEFEQEIEEVYWVKLDTENYYACCYEEYMFKTNRGIYFFSMQVHD</sequence>
<reference evidence="1 2" key="1">
    <citation type="submission" date="2021-10" db="EMBL/GenBank/DDBJ databases">
        <authorList>
            <person name="Criscuolo A."/>
        </authorList>
    </citation>
    <scope>NUCLEOTIDE SEQUENCE [LARGE SCALE GENOMIC DNA]</scope>
    <source>
        <strain evidence="2">CIP 111899</strain>
    </source>
</reference>
<dbReference type="EMBL" id="CAKJTI010000004">
    <property type="protein sequence ID" value="CAG9611992.1"/>
    <property type="molecule type" value="Genomic_DNA"/>
</dbReference>
<proteinExistence type="predicted"/>
<dbReference type="Proteomes" id="UP000789423">
    <property type="component" value="Unassembled WGS sequence"/>
</dbReference>
<evidence type="ECO:0000313" key="2">
    <source>
        <dbReference type="Proteomes" id="UP000789423"/>
    </source>
</evidence>
<protein>
    <recommendedName>
        <fullName evidence="3">DUF5085 family protein</fullName>
    </recommendedName>
</protein>
<name>A0ABM8Y8D5_9BACI</name>
<evidence type="ECO:0000313" key="1">
    <source>
        <dbReference type="EMBL" id="CAG9611992.1"/>
    </source>
</evidence>
<evidence type="ECO:0008006" key="3">
    <source>
        <dbReference type="Google" id="ProtNLM"/>
    </source>
</evidence>
<comment type="caution">
    <text evidence="1">The sequence shown here is derived from an EMBL/GenBank/DDBJ whole genome shotgun (WGS) entry which is preliminary data.</text>
</comment>